<dbReference type="AlphaFoldDB" id="A0A645H8Q6"/>
<accession>A0A645H8Q6</accession>
<name>A0A645H8Q6_9ZZZZ</name>
<organism evidence="1">
    <name type="scientific">bioreactor metagenome</name>
    <dbReference type="NCBI Taxonomy" id="1076179"/>
    <lineage>
        <taxon>unclassified sequences</taxon>
        <taxon>metagenomes</taxon>
        <taxon>ecological metagenomes</taxon>
    </lineage>
</organism>
<proteinExistence type="predicted"/>
<sequence>MEQLFEKIKEYLHMETEIPFNEFSDYHKQVTQALNKGFEDMNQEMRLKARYVCSIVQANADSRAKRSKKNAKGYKKISAKSGFWMDAINYRLIKDGMTQAEIDSKTEEINEAI</sequence>
<dbReference type="EMBL" id="VSSQ01084016">
    <property type="protein sequence ID" value="MPN32163.1"/>
    <property type="molecule type" value="Genomic_DNA"/>
</dbReference>
<comment type="caution">
    <text evidence="1">The sequence shown here is derived from an EMBL/GenBank/DDBJ whole genome shotgun (WGS) entry which is preliminary data.</text>
</comment>
<reference evidence="1" key="1">
    <citation type="submission" date="2019-08" db="EMBL/GenBank/DDBJ databases">
        <authorList>
            <person name="Kucharzyk K."/>
            <person name="Murdoch R.W."/>
            <person name="Higgins S."/>
            <person name="Loffler F."/>
        </authorList>
    </citation>
    <scope>NUCLEOTIDE SEQUENCE</scope>
</reference>
<protein>
    <submittedName>
        <fullName evidence="1">Uncharacterized protein</fullName>
    </submittedName>
</protein>
<gene>
    <name evidence="1" type="ORF">SDC9_179639</name>
</gene>
<evidence type="ECO:0000313" key="1">
    <source>
        <dbReference type="EMBL" id="MPN32163.1"/>
    </source>
</evidence>